<feature type="compositionally biased region" description="Low complexity" evidence="1">
    <location>
        <begin position="44"/>
        <end position="55"/>
    </location>
</feature>
<evidence type="ECO:0000313" key="2">
    <source>
        <dbReference type="EMBL" id="CAK0899926.1"/>
    </source>
</evidence>
<feature type="non-terminal residue" evidence="2">
    <location>
        <position position="555"/>
    </location>
</feature>
<gene>
    <name evidence="2" type="ORF">PCOR1329_LOCUS77344</name>
</gene>
<feature type="region of interest" description="Disordered" evidence="1">
    <location>
        <begin position="245"/>
        <end position="266"/>
    </location>
</feature>
<dbReference type="Proteomes" id="UP001189429">
    <property type="component" value="Unassembled WGS sequence"/>
</dbReference>
<protein>
    <submittedName>
        <fullName evidence="2">Uncharacterized protein</fullName>
    </submittedName>
</protein>
<feature type="region of interest" description="Disordered" evidence="1">
    <location>
        <begin position="291"/>
        <end position="323"/>
    </location>
</feature>
<evidence type="ECO:0000256" key="1">
    <source>
        <dbReference type="SAM" id="MobiDB-lite"/>
    </source>
</evidence>
<reference evidence="2" key="1">
    <citation type="submission" date="2023-10" db="EMBL/GenBank/DDBJ databases">
        <authorList>
            <person name="Chen Y."/>
            <person name="Shah S."/>
            <person name="Dougan E. K."/>
            <person name="Thang M."/>
            <person name="Chan C."/>
        </authorList>
    </citation>
    <scope>NUCLEOTIDE SEQUENCE [LARGE SCALE GENOMIC DNA]</scope>
</reference>
<name>A0ABN9XN09_9DINO</name>
<evidence type="ECO:0000313" key="3">
    <source>
        <dbReference type="Proteomes" id="UP001189429"/>
    </source>
</evidence>
<sequence length="555" mass="59395">APVFIQSAPLAIWIPDLLAESQRVEPRPSPIDNGRFDDIVEEAALGPAAADAPEPTASEWPKRPTGNVVLDVPRVHGRAGARPFLPGADDNNVRMQGEVGGLGQVPAPSWGDLAPPATLATCEPAAKNRAAHPFVLEAESQLRGLAAHLEQLAAWGAKLRGGAAVAADAGGGGGAGAGAEGAHWRSRRRGAAAAPDGAPTLETTAIAAGNGGAPRGRLRSHVAPFQRAKGPRGAGVTNAAKRAEDLTPAGQTQKEEGDAAEVQSSDEVCADDAELTLAALAERRQQPGCIRTQLNRRGAAAGRPDPGRLAGEFELPPTSRQTGRERPRFFRSFLPCVIELLPAGRLRAIGPMSDGCKNFLRAPEAKSGDKRQKKDDSEGNESTKRDELILLAQVAAESRAHAASLYRTWLVPGEVGEQFFDNMKQAVANYEKATKGKKGHKTGIPCQRALIAAFLTAQTHFTDQSKEYKIIEETLKRFPEPVKVGRDVLEFWGYEAREKGHRFRYRLGEDVPAQIKEAVGIVTQIWEGASGEEILGQAPANKRERNLQGRIKRMK</sequence>
<feature type="region of interest" description="Disordered" evidence="1">
    <location>
        <begin position="360"/>
        <end position="384"/>
    </location>
</feature>
<dbReference type="EMBL" id="CAUYUJ010020694">
    <property type="protein sequence ID" value="CAK0899926.1"/>
    <property type="molecule type" value="Genomic_DNA"/>
</dbReference>
<accession>A0ABN9XN09</accession>
<feature type="region of interest" description="Disordered" evidence="1">
    <location>
        <begin position="44"/>
        <end position="68"/>
    </location>
</feature>
<organism evidence="2 3">
    <name type="scientific">Prorocentrum cordatum</name>
    <dbReference type="NCBI Taxonomy" id="2364126"/>
    <lineage>
        <taxon>Eukaryota</taxon>
        <taxon>Sar</taxon>
        <taxon>Alveolata</taxon>
        <taxon>Dinophyceae</taxon>
        <taxon>Prorocentrales</taxon>
        <taxon>Prorocentraceae</taxon>
        <taxon>Prorocentrum</taxon>
    </lineage>
</organism>
<comment type="caution">
    <text evidence="2">The sequence shown here is derived from an EMBL/GenBank/DDBJ whole genome shotgun (WGS) entry which is preliminary data.</text>
</comment>
<keyword evidence="3" id="KW-1185">Reference proteome</keyword>
<proteinExistence type="predicted"/>
<feature type="non-terminal residue" evidence="2">
    <location>
        <position position="1"/>
    </location>
</feature>
<feature type="compositionally biased region" description="Basic and acidic residues" evidence="1">
    <location>
        <begin position="363"/>
        <end position="384"/>
    </location>
</feature>